<comment type="caution">
    <text evidence="2">The sequence shown here is derived from an EMBL/GenBank/DDBJ whole genome shotgun (WGS) entry which is preliminary data.</text>
</comment>
<feature type="region of interest" description="Disordered" evidence="1">
    <location>
        <begin position="1"/>
        <end position="25"/>
    </location>
</feature>
<dbReference type="GO" id="GO:0051726">
    <property type="term" value="P:regulation of cell cycle"/>
    <property type="evidence" value="ECO:0007669"/>
    <property type="project" value="InterPro"/>
</dbReference>
<organism evidence="2 3">
    <name type="scientific">Pyrocoelia pectoralis</name>
    <dbReference type="NCBI Taxonomy" id="417401"/>
    <lineage>
        <taxon>Eukaryota</taxon>
        <taxon>Metazoa</taxon>
        <taxon>Ecdysozoa</taxon>
        <taxon>Arthropoda</taxon>
        <taxon>Hexapoda</taxon>
        <taxon>Insecta</taxon>
        <taxon>Pterygota</taxon>
        <taxon>Neoptera</taxon>
        <taxon>Endopterygota</taxon>
        <taxon>Coleoptera</taxon>
        <taxon>Polyphaga</taxon>
        <taxon>Elateriformia</taxon>
        <taxon>Elateroidea</taxon>
        <taxon>Lampyridae</taxon>
        <taxon>Lampyrinae</taxon>
        <taxon>Pyrocoelia</taxon>
    </lineage>
</organism>
<evidence type="ECO:0008006" key="4">
    <source>
        <dbReference type="Google" id="ProtNLM"/>
    </source>
</evidence>
<proteinExistence type="predicted"/>
<reference evidence="2 3" key="1">
    <citation type="journal article" date="2024" name="Insects">
        <title>An Improved Chromosome-Level Genome Assembly of the Firefly Pyrocoelia pectoralis.</title>
        <authorList>
            <person name="Fu X."/>
            <person name="Meyer-Rochow V.B."/>
            <person name="Ballantyne L."/>
            <person name="Zhu X."/>
        </authorList>
    </citation>
    <scope>NUCLEOTIDE SEQUENCE [LARGE SCALE GENOMIC DNA]</scope>
    <source>
        <strain evidence="2">XCY_ONT2</strain>
    </source>
</reference>
<dbReference type="EMBL" id="JAVRBK010000001">
    <property type="protein sequence ID" value="KAK5650990.1"/>
    <property type="molecule type" value="Genomic_DNA"/>
</dbReference>
<dbReference type="AlphaFoldDB" id="A0AAN7ZKE4"/>
<feature type="compositionally biased region" description="Basic and acidic residues" evidence="1">
    <location>
        <begin position="140"/>
        <end position="164"/>
    </location>
</feature>
<sequence>MPKEEEKPVPKITEPSKSSMEILSELFSTFDAEPPIIVKKEKEETKKHKKSKKKHKHKDKKHKKKEKKRKRSKSITSEQSAVDLAELLIKQERLSPDKKIKLEELPTAHTGDTKNIDSKITIKNLKFSSIFEATIRDVSNKVSGEGHEEGELLASDKSDNDRGSIVESSKKKRKHKREEKLKKKKSRSHRSCSKEKSKPDRSPKHDRKHKFEKRRDYYDEKRMKDKDRDSKETSRRKDSSKDRDDLKFRERSRSHEDYKHNRRESSYYNESDKSEDKWFMRDRYRGYSDVDRERDRRFRDRSRSRDRDTHIDKKKLLEIARRNAIQMMKSGSLPAALTLGRQAQEKVLAAIRAGGKTIEELTDFCKTLSNKEELDELSSVSCDENDSDNDKGFHHPFQIKDRPTGIVMNIKNSTPLPIKTAQERSTELRMQFPVSSGTQHRKTESEWIPVSSKKIETQVNVPVPMPAPILPVEEPVEDPLLELLPPNPHTLPDLPDPSIDIGAIVSQRLTAMRKLQENPYDIEALNEMHKSQKEMQTWAESKQQPGQFTGSTGANILTQAELSSGYQAWAKKVLKSVICELLVHPIKNCYRLHYLVLIVCLTNFQVGLIFCSHRPFLLLRDGICGCIFNLHKIAYIKHFQF</sequence>
<feature type="region of interest" description="Disordered" evidence="1">
    <location>
        <begin position="140"/>
        <end position="274"/>
    </location>
</feature>
<evidence type="ECO:0000313" key="3">
    <source>
        <dbReference type="Proteomes" id="UP001329430"/>
    </source>
</evidence>
<accession>A0AAN7ZKE4</accession>
<feature type="compositionally biased region" description="Basic residues" evidence="1">
    <location>
        <begin position="47"/>
        <end position="73"/>
    </location>
</feature>
<dbReference type="GO" id="GO:0048024">
    <property type="term" value="P:regulation of mRNA splicing, via spliceosome"/>
    <property type="evidence" value="ECO:0007669"/>
    <property type="project" value="TreeGrafter"/>
</dbReference>
<name>A0AAN7ZKE4_9COLE</name>
<protein>
    <recommendedName>
        <fullName evidence="4">Protein SON</fullName>
    </recommendedName>
</protein>
<feature type="compositionally biased region" description="Basic residues" evidence="1">
    <location>
        <begin position="170"/>
        <end position="191"/>
    </location>
</feature>
<gene>
    <name evidence="2" type="ORF">RI129_002019</name>
</gene>
<evidence type="ECO:0000256" key="1">
    <source>
        <dbReference type="SAM" id="MobiDB-lite"/>
    </source>
</evidence>
<feature type="compositionally biased region" description="Basic and acidic residues" evidence="1">
    <location>
        <begin position="213"/>
        <end position="274"/>
    </location>
</feature>
<feature type="region of interest" description="Disordered" evidence="1">
    <location>
        <begin position="37"/>
        <end position="82"/>
    </location>
</feature>
<dbReference type="Proteomes" id="UP001329430">
    <property type="component" value="Chromosome 1"/>
</dbReference>
<dbReference type="GO" id="GO:0003723">
    <property type="term" value="F:RNA binding"/>
    <property type="evidence" value="ECO:0007669"/>
    <property type="project" value="InterPro"/>
</dbReference>
<feature type="region of interest" description="Disordered" evidence="1">
    <location>
        <begin position="379"/>
        <end position="399"/>
    </location>
</feature>
<dbReference type="PANTHER" id="PTHR46528:SF1">
    <property type="entry name" value="PROTEIN SON"/>
    <property type="match status" value="1"/>
</dbReference>
<dbReference type="InterPro" id="IPR032922">
    <property type="entry name" value="SON"/>
</dbReference>
<keyword evidence="3" id="KW-1185">Reference proteome</keyword>
<feature type="region of interest" description="Disordered" evidence="1">
    <location>
        <begin position="95"/>
        <end position="119"/>
    </location>
</feature>
<feature type="compositionally biased region" description="Basic and acidic residues" evidence="1">
    <location>
        <begin position="388"/>
        <end position="399"/>
    </location>
</feature>
<feature type="compositionally biased region" description="Basic and acidic residues" evidence="1">
    <location>
        <begin position="95"/>
        <end position="117"/>
    </location>
</feature>
<evidence type="ECO:0000313" key="2">
    <source>
        <dbReference type="EMBL" id="KAK5650990.1"/>
    </source>
</evidence>
<feature type="compositionally biased region" description="Basic and acidic residues" evidence="1">
    <location>
        <begin position="192"/>
        <end position="203"/>
    </location>
</feature>
<dbReference type="PANTHER" id="PTHR46528">
    <property type="entry name" value="PROTEIN SON"/>
    <property type="match status" value="1"/>
</dbReference>